<dbReference type="Gene3D" id="3.30.530.20">
    <property type="match status" value="1"/>
</dbReference>
<feature type="region of interest" description="Disordered" evidence="1">
    <location>
        <begin position="53"/>
        <end position="73"/>
    </location>
</feature>
<name>A0A8J9TAJ9_PHATR</name>
<evidence type="ECO:0000313" key="2">
    <source>
        <dbReference type="EMBL" id="CAG9289219.1"/>
    </source>
</evidence>
<evidence type="ECO:0000256" key="1">
    <source>
        <dbReference type="SAM" id="MobiDB-lite"/>
    </source>
</evidence>
<proteinExistence type="predicted"/>
<gene>
    <name evidence="2" type="ORF">PTTT1_LOCUS40960</name>
</gene>
<dbReference type="CDD" id="cd07812">
    <property type="entry name" value="SRPBCC"/>
    <property type="match status" value="1"/>
</dbReference>
<dbReference type="AlphaFoldDB" id="A0A8J9TAJ9"/>
<dbReference type="InterPro" id="IPR023393">
    <property type="entry name" value="START-like_dom_sf"/>
</dbReference>
<dbReference type="SUPFAM" id="SSF55961">
    <property type="entry name" value="Bet v1-like"/>
    <property type="match status" value="1"/>
</dbReference>
<reference evidence="2" key="1">
    <citation type="submission" date="2022-02" db="EMBL/GenBank/DDBJ databases">
        <authorList>
            <person name="Giguere J D."/>
        </authorList>
    </citation>
    <scope>NUCLEOTIDE SEQUENCE</scope>
    <source>
        <strain evidence="2">CCAP 1055/1</strain>
    </source>
</reference>
<accession>A0A8J9TAJ9</accession>
<organism evidence="2">
    <name type="scientific">Phaeodactylum tricornutum</name>
    <name type="common">Diatom</name>
    <dbReference type="NCBI Taxonomy" id="2850"/>
    <lineage>
        <taxon>Eukaryota</taxon>
        <taxon>Sar</taxon>
        <taxon>Stramenopiles</taxon>
        <taxon>Ochrophyta</taxon>
        <taxon>Bacillariophyta</taxon>
        <taxon>Bacillariophyceae</taxon>
        <taxon>Bacillariophycidae</taxon>
        <taxon>Naviculales</taxon>
        <taxon>Phaeodactylaceae</taxon>
        <taxon>Phaeodactylum</taxon>
    </lineage>
</organism>
<evidence type="ECO:0008006" key="3">
    <source>
        <dbReference type="Google" id="ProtNLM"/>
    </source>
</evidence>
<dbReference type="Proteomes" id="UP000836788">
    <property type="component" value="Chromosome 4"/>
</dbReference>
<dbReference type="EMBL" id="OU594945">
    <property type="protein sequence ID" value="CAG9289219.1"/>
    <property type="molecule type" value="Genomic_DNA"/>
</dbReference>
<feature type="compositionally biased region" description="Polar residues" evidence="1">
    <location>
        <begin position="62"/>
        <end position="72"/>
    </location>
</feature>
<sequence length="191" mass="20995">MSSNSRSAFPHSLGISKSLDISASASIVWALLVDVDSYPNHLSTCMSVRVYQPHPTNRRNPRGSSNASQNVGSVKAGSKWVEVRQFKGRTYKMLVSTTAVDNEEDDPKSFTVATDALGSTSTATHTLTTIDERSCRLSLSYGIVPHRWWSQIYFACFKRILRKDCLEALEHDLADIAKAAVAVATGQDEAR</sequence>
<protein>
    <recommendedName>
        <fullName evidence="3">Coenzyme Q-binding protein COQ10 START domain-containing protein</fullName>
    </recommendedName>
</protein>